<dbReference type="InterPro" id="IPR001387">
    <property type="entry name" value="Cro/C1-type_HTH"/>
</dbReference>
<proteinExistence type="predicted"/>
<dbReference type="RefSeq" id="WP_193182582.1">
    <property type="nucleotide sequence ID" value="NZ_JACVXA010000030.1"/>
</dbReference>
<organism evidence="2 3">
    <name type="scientific">Mangrovicoccus algicola</name>
    <dbReference type="NCBI Taxonomy" id="2771008"/>
    <lineage>
        <taxon>Bacteria</taxon>
        <taxon>Pseudomonadati</taxon>
        <taxon>Pseudomonadota</taxon>
        <taxon>Alphaproteobacteria</taxon>
        <taxon>Rhodobacterales</taxon>
        <taxon>Paracoccaceae</taxon>
        <taxon>Mangrovicoccus</taxon>
    </lineage>
</organism>
<dbReference type="PROSITE" id="PS50943">
    <property type="entry name" value="HTH_CROC1"/>
    <property type="match status" value="1"/>
</dbReference>
<dbReference type="Pfam" id="PF01381">
    <property type="entry name" value="HTH_3"/>
    <property type="match status" value="1"/>
</dbReference>
<feature type="domain" description="HTH cro/C1-type" evidence="1">
    <location>
        <begin position="23"/>
        <end position="74"/>
    </location>
</feature>
<dbReference type="CDD" id="cd00093">
    <property type="entry name" value="HTH_XRE"/>
    <property type="match status" value="1"/>
</dbReference>
<accession>A0A8J7CHU6</accession>
<name>A0A8J7CHU6_9RHOB</name>
<dbReference type="AlphaFoldDB" id="A0A8J7CHU6"/>
<keyword evidence="3" id="KW-1185">Reference proteome</keyword>
<dbReference type="SUPFAM" id="SSF47413">
    <property type="entry name" value="lambda repressor-like DNA-binding domains"/>
    <property type="match status" value="1"/>
</dbReference>
<dbReference type="GO" id="GO:0003677">
    <property type="term" value="F:DNA binding"/>
    <property type="evidence" value="ECO:0007669"/>
    <property type="project" value="InterPro"/>
</dbReference>
<evidence type="ECO:0000259" key="1">
    <source>
        <dbReference type="PROSITE" id="PS50943"/>
    </source>
</evidence>
<dbReference type="Gene3D" id="1.10.260.40">
    <property type="entry name" value="lambda repressor-like DNA-binding domains"/>
    <property type="match status" value="1"/>
</dbReference>
<evidence type="ECO:0000313" key="3">
    <source>
        <dbReference type="Proteomes" id="UP000609121"/>
    </source>
</evidence>
<dbReference type="SMART" id="SM00530">
    <property type="entry name" value="HTH_XRE"/>
    <property type="match status" value="1"/>
</dbReference>
<gene>
    <name evidence="2" type="ORF">ICN82_10835</name>
</gene>
<comment type="caution">
    <text evidence="2">The sequence shown here is derived from an EMBL/GenBank/DDBJ whole genome shotgun (WGS) entry which is preliminary data.</text>
</comment>
<dbReference type="InterPro" id="IPR010982">
    <property type="entry name" value="Lambda_DNA-bd_dom_sf"/>
</dbReference>
<sequence>MVSKPDKRERAAQFRARLAGTMQRKALSRSDLARLTGVDRSTIGQILAEGAARMPNAALAADCAQALGVSADWLLGLSDRPEPIGEMIEAALRLSEAERSGADDQVLGWHREAEGYKIRHVPATLPDLLRTDAVRRWEYAAFQGRSPAPGAGTAQAAQDWLAAGLSDYEIALPEHELRAFAAGTGYYDGLGWPERRAQLEHVRDSARTFYPGLRLCLFDARRAFSAPLSVFGPRLAVLYVGRFYLAFRETGRVRAMAQHFDWLVREASVDARDIPGFVDGLIADQDASGRDRQKM</sequence>
<protein>
    <submittedName>
        <fullName evidence="2">Helix-turn-helix transcriptional regulator</fullName>
    </submittedName>
</protein>
<reference evidence="2" key="1">
    <citation type="submission" date="2020-09" db="EMBL/GenBank/DDBJ databases">
        <title>A novel bacterium of genus Mangrovicoccus, isolated from South China Sea.</title>
        <authorList>
            <person name="Huang H."/>
            <person name="Mo K."/>
            <person name="Hu Y."/>
        </authorList>
    </citation>
    <scope>NUCLEOTIDE SEQUENCE</scope>
    <source>
        <strain evidence="2">HB182678</strain>
    </source>
</reference>
<dbReference type="EMBL" id="JACVXA010000030">
    <property type="protein sequence ID" value="MBE3638700.1"/>
    <property type="molecule type" value="Genomic_DNA"/>
</dbReference>
<dbReference type="Proteomes" id="UP000609121">
    <property type="component" value="Unassembled WGS sequence"/>
</dbReference>
<evidence type="ECO:0000313" key="2">
    <source>
        <dbReference type="EMBL" id="MBE3638700.1"/>
    </source>
</evidence>